<dbReference type="Gene3D" id="3.40.50.300">
    <property type="entry name" value="P-loop containing nucleotide triphosphate hydrolases"/>
    <property type="match status" value="1"/>
</dbReference>
<evidence type="ECO:0000313" key="5">
    <source>
        <dbReference type="Ensembl" id="ENSSDUP00000032749.1"/>
    </source>
</evidence>
<evidence type="ECO:0000259" key="4">
    <source>
        <dbReference type="PROSITE" id="PS51720"/>
    </source>
</evidence>
<accession>A0A3B4VQC4</accession>
<dbReference type="SUPFAM" id="SSF52540">
    <property type="entry name" value="P-loop containing nucleoside triphosphate hydrolases"/>
    <property type="match status" value="1"/>
</dbReference>
<keyword evidence="3" id="KW-0342">GTP-binding</keyword>
<dbReference type="InterPro" id="IPR045058">
    <property type="entry name" value="GIMA/IAN/Toc"/>
</dbReference>
<dbReference type="InterPro" id="IPR006703">
    <property type="entry name" value="G_AIG1"/>
</dbReference>
<evidence type="ECO:0000256" key="1">
    <source>
        <dbReference type="ARBA" id="ARBA00008535"/>
    </source>
</evidence>
<dbReference type="GeneTree" id="ENSGT00970000197762"/>
<proteinExistence type="inferred from homology"/>
<evidence type="ECO:0000313" key="6">
    <source>
        <dbReference type="Proteomes" id="UP000261420"/>
    </source>
</evidence>
<comment type="similarity">
    <text evidence="1">Belongs to the TRAFAC class TrmE-Era-EngA-EngB-Septin-like GTPase superfamily. AIG1/Toc34/Toc159-like paraseptin GTPase family. IAN subfamily.</text>
</comment>
<dbReference type="PANTHER" id="PTHR10903:SF112">
    <property type="entry name" value="SI:CH211-113E8.5"/>
    <property type="match status" value="1"/>
</dbReference>
<name>A0A3B4VQC4_SERDU</name>
<dbReference type="PANTHER" id="PTHR10903">
    <property type="entry name" value="GTPASE, IMAP FAMILY MEMBER-RELATED"/>
    <property type="match status" value="1"/>
</dbReference>
<dbReference type="GO" id="GO:0005525">
    <property type="term" value="F:GTP binding"/>
    <property type="evidence" value="ECO:0007669"/>
    <property type="project" value="UniProtKB-KW"/>
</dbReference>
<sequence>RYTTACSDHPLMWPDLRIVMIGKTGVGKSAVGNTILGERQFNSRPCSESVTISCDKSEKRFGSRMVSVIDTPGTVHAAVLSRV</sequence>
<dbReference type="STRING" id="41447.ENSSDUP00000032749"/>
<reference evidence="5" key="2">
    <citation type="submission" date="2025-09" db="UniProtKB">
        <authorList>
            <consortium name="Ensembl"/>
        </authorList>
    </citation>
    <scope>IDENTIFICATION</scope>
</reference>
<dbReference type="PROSITE" id="PS51720">
    <property type="entry name" value="G_AIG1"/>
    <property type="match status" value="1"/>
</dbReference>
<organism evidence="5 6">
    <name type="scientific">Seriola dumerili</name>
    <name type="common">Greater amberjack</name>
    <name type="synonym">Caranx dumerili</name>
    <dbReference type="NCBI Taxonomy" id="41447"/>
    <lineage>
        <taxon>Eukaryota</taxon>
        <taxon>Metazoa</taxon>
        <taxon>Chordata</taxon>
        <taxon>Craniata</taxon>
        <taxon>Vertebrata</taxon>
        <taxon>Euteleostomi</taxon>
        <taxon>Actinopterygii</taxon>
        <taxon>Neopterygii</taxon>
        <taxon>Teleostei</taxon>
        <taxon>Neoteleostei</taxon>
        <taxon>Acanthomorphata</taxon>
        <taxon>Carangaria</taxon>
        <taxon>Carangiformes</taxon>
        <taxon>Carangidae</taxon>
        <taxon>Seriola</taxon>
    </lineage>
</organism>
<reference evidence="5" key="1">
    <citation type="submission" date="2025-08" db="UniProtKB">
        <authorList>
            <consortium name="Ensembl"/>
        </authorList>
    </citation>
    <scope>IDENTIFICATION</scope>
</reference>
<dbReference type="Ensembl" id="ENSSDUT00000033310.1">
    <property type="protein sequence ID" value="ENSSDUP00000032749.1"/>
    <property type="gene ID" value="ENSSDUG00000023537.1"/>
</dbReference>
<protein>
    <recommendedName>
        <fullName evidence="4">AIG1-type G domain-containing protein</fullName>
    </recommendedName>
</protein>
<dbReference type="Pfam" id="PF04548">
    <property type="entry name" value="AIG1"/>
    <property type="match status" value="1"/>
</dbReference>
<evidence type="ECO:0000256" key="3">
    <source>
        <dbReference type="ARBA" id="ARBA00023134"/>
    </source>
</evidence>
<evidence type="ECO:0000256" key="2">
    <source>
        <dbReference type="ARBA" id="ARBA00022741"/>
    </source>
</evidence>
<dbReference type="InterPro" id="IPR027417">
    <property type="entry name" value="P-loop_NTPase"/>
</dbReference>
<dbReference type="Proteomes" id="UP000261420">
    <property type="component" value="Unplaced"/>
</dbReference>
<dbReference type="AlphaFoldDB" id="A0A3B4VQC4"/>
<feature type="domain" description="AIG1-type G" evidence="4">
    <location>
        <begin position="13"/>
        <end position="83"/>
    </location>
</feature>
<keyword evidence="6" id="KW-1185">Reference proteome</keyword>
<keyword evidence="2" id="KW-0547">Nucleotide-binding</keyword>